<dbReference type="EMBL" id="CM002874">
    <property type="protein sequence ID" value="KFK32669.1"/>
    <property type="molecule type" value="Genomic_DNA"/>
</dbReference>
<dbReference type="Gene3D" id="1.10.630.10">
    <property type="entry name" value="Cytochrome P450"/>
    <property type="match status" value="2"/>
</dbReference>
<dbReference type="PRINTS" id="PR00463">
    <property type="entry name" value="EP450I"/>
</dbReference>
<evidence type="ECO:0000256" key="5">
    <source>
        <dbReference type="ARBA" id="ARBA00022692"/>
    </source>
</evidence>
<feature type="binding site" description="axial binding residue" evidence="11">
    <location>
        <position position="363"/>
    </location>
    <ligand>
        <name>heme</name>
        <dbReference type="ChEBI" id="CHEBI:30413"/>
    </ligand>
    <ligandPart>
        <name>Fe</name>
        <dbReference type="ChEBI" id="CHEBI:18248"/>
    </ligandPart>
</feature>
<evidence type="ECO:0000313" key="14">
    <source>
        <dbReference type="EMBL" id="KFK32669.1"/>
    </source>
</evidence>
<dbReference type="GO" id="GO:0005506">
    <property type="term" value="F:iron ion binding"/>
    <property type="evidence" value="ECO:0007669"/>
    <property type="project" value="InterPro"/>
</dbReference>
<comment type="similarity">
    <text evidence="3 12">Belongs to the cytochrome P450 family.</text>
</comment>
<dbReference type="GO" id="GO:0016709">
    <property type="term" value="F:oxidoreductase activity, acting on paired donors, with incorporation or reduction of molecular oxygen, NAD(P)H as one donor, and incorporation of one atom of oxygen"/>
    <property type="evidence" value="ECO:0007669"/>
    <property type="project" value="TreeGrafter"/>
</dbReference>
<keyword evidence="7 13" id="KW-1133">Transmembrane helix</keyword>
<protein>
    <recommendedName>
        <fullName evidence="16">Cytochrome p450</fullName>
    </recommendedName>
</protein>
<dbReference type="PANTHER" id="PTHR24298">
    <property type="entry name" value="FLAVONOID 3'-MONOOXYGENASE-RELATED"/>
    <property type="match status" value="1"/>
</dbReference>
<evidence type="ECO:0008006" key="16">
    <source>
        <dbReference type="Google" id="ProtNLM"/>
    </source>
</evidence>
<keyword evidence="9 12" id="KW-0503">Monooxygenase</keyword>
<dbReference type="InterPro" id="IPR001128">
    <property type="entry name" value="Cyt_P450"/>
</dbReference>
<evidence type="ECO:0000256" key="2">
    <source>
        <dbReference type="ARBA" id="ARBA00004167"/>
    </source>
</evidence>
<keyword evidence="4 11" id="KW-0349">Heme</keyword>
<comment type="subcellular location">
    <subcellularLocation>
        <location evidence="2">Membrane</location>
        <topology evidence="2">Single-pass membrane protein</topology>
    </subcellularLocation>
</comment>
<evidence type="ECO:0000256" key="6">
    <source>
        <dbReference type="ARBA" id="ARBA00022723"/>
    </source>
</evidence>
<dbReference type="InterPro" id="IPR036396">
    <property type="entry name" value="Cyt_P450_sf"/>
</dbReference>
<feature type="transmembrane region" description="Helical" evidence="13">
    <location>
        <begin position="12"/>
        <end position="33"/>
    </location>
</feature>
<dbReference type="InterPro" id="IPR017972">
    <property type="entry name" value="Cyt_P450_CS"/>
</dbReference>
<feature type="transmembrane region" description="Helical" evidence="13">
    <location>
        <begin position="45"/>
        <end position="66"/>
    </location>
</feature>
<dbReference type="Pfam" id="PF00067">
    <property type="entry name" value="p450"/>
    <property type="match status" value="2"/>
</dbReference>
<dbReference type="SUPFAM" id="SSF48264">
    <property type="entry name" value="Cytochrome P450"/>
    <property type="match status" value="1"/>
</dbReference>
<evidence type="ECO:0000256" key="11">
    <source>
        <dbReference type="PIRSR" id="PIRSR602401-1"/>
    </source>
</evidence>
<dbReference type="eggNOG" id="KOG0156">
    <property type="taxonomic scope" value="Eukaryota"/>
</dbReference>
<dbReference type="GO" id="GO:0020037">
    <property type="term" value="F:heme binding"/>
    <property type="evidence" value="ECO:0007669"/>
    <property type="project" value="InterPro"/>
</dbReference>
<sequence>MAAIVIFDFQNCLILTLLCLFSSLFIFAFVFYFKKQNNGIDLPPIPPSLPIIGHLHLLLTAPLGLAPLHKCFHKISSKYGPFLHLRIFHVPVVLISSASVAYKIFTDHDINISFRGAVAIDESHVFGSYSFFRAPYGDFWKLMKKLMVTHMTGPQAVEKSRDTRTTELQGFYRNLLDKATKNKSVDIGEEVKRVVINILGKSMAVTFSEGEEVMEFVNELTALSPMFFVAQIFHKPLEKLGISLLKYNIMEVSDRFDGLWEGIIVKHEEKVDSLLAVYPDESAKSEVTRNHIKSLGAELFFAAGDTSSQTARWAMAEILNNPKIFERLREEIDSVPERFLGQDEETREKALKFLAFGAGRRACAGSNLGYILAQTIVGVMVQCFDWEIEGGEKVKTEEASGLRFFMAMAHPLKCTLLPRDINLNIREADEVV</sequence>
<gene>
    <name evidence="14" type="ordered locus">AALP_Aa6g273400</name>
</gene>
<accession>A0A087GS17</accession>
<evidence type="ECO:0000256" key="12">
    <source>
        <dbReference type="RuleBase" id="RU000461"/>
    </source>
</evidence>
<comment type="cofactor">
    <cofactor evidence="1 11">
        <name>heme</name>
        <dbReference type="ChEBI" id="CHEBI:30413"/>
    </cofactor>
</comment>
<dbReference type="InterPro" id="IPR051103">
    <property type="entry name" value="Plant_metabolite_P450s"/>
</dbReference>
<evidence type="ECO:0000256" key="13">
    <source>
        <dbReference type="SAM" id="Phobius"/>
    </source>
</evidence>
<dbReference type="InterPro" id="IPR002401">
    <property type="entry name" value="Cyt_P450_E_grp-I"/>
</dbReference>
<keyword evidence="8 12" id="KW-0560">Oxidoreductase</keyword>
<dbReference type="AlphaFoldDB" id="A0A087GS17"/>
<dbReference type="OMA" id="TRFELTN"/>
<feature type="transmembrane region" description="Helical" evidence="13">
    <location>
        <begin position="87"/>
        <end position="105"/>
    </location>
</feature>
<organism evidence="14 15">
    <name type="scientific">Arabis alpina</name>
    <name type="common">Alpine rock-cress</name>
    <dbReference type="NCBI Taxonomy" id="50452"/>
    <lineage>
        <taxon>Eukaryota</taxon>
        <taxon>Viridiplantae</taxon>
        <taxon>Streptophyta</taxon>
        <taxon>Embryophyta</taxon>
        <taxon>Tracheophyta</taxon>
        <taxon>Spermatophyta</taxon>
        <taxon>Magnoliopsida</taxon>
        <taxon>eudicotyledons</taxon>
        <taxon>Gunneridae</taxon>
        <taxon>Pentapetalae</taxon>
        <taxon>rosids</taxon>
        <taxon>malvids</taxon>
        <taxon>Brassicales</taxon>
        <taxon>Brassicaceae</taxon>
        <taxon>Arabideae</taxon>
        <taxon>Arabis</taxon>
    </lineage>
</organism>
<evidence type="ECO:0000256" key="8">
    <source>
        <dbReference type="ARBA" id="ARBA00023002"/>
    </source>
</evidence>
<dbReference type="PROSITE" id="PS00086">
    <property type="entry name" value="CYTOCHROME_P450"/>
    <property type="match status" value="1"/>
</dbReference>
<evidence type="ECO:0000256" key="7">
    <source>
        <dbReference type="ARBA" id="ARBA00022989"/>
    </source>
</evidence>
<dbReference type="GO" id="GO:0016020">
    <property type="term" value="C:membrane"/>
    <property type="evidence" value="ECO:0007669"/>
    <property type="project" value="UniProtKB-SubCell"/>
</dbReference>
<name>A0A087GS17_ARAAL</name>
<keyword evidence="6 11" id="KW-0479">Metal-binding</keyword>
<keyword evidence="5 13" id="KW-0812">Transmembrane</keyword>
<evidence type="ECO:0000256" key="1">
    <source>
        <dbReference type="ARBA" id="ARBA00001971"/>
    </source>
</evidence>
<dbReference type="OrthoDB" id="1470350at2759"/>
<evidence type="ECO:0000256" key="4">
    <source>
        <dbReference type="ARBA" id="ARBA00022617"/>
    </source>
</evidence>
<keyword evidence="15" id="KW-1185">Reference proteome</keyword>
<keyword evidence="11 12" id="KW-0408">Iron</keyword>
<evidence type="ECO:0000256" key="9">
    <source>
        <dbReference type="ARBA" id="ARBA00023033"/>
    </source>
</evidence>
<evidence type="ECO:0000256" key="10">
    <source>
        <dbReference type="ARBA" id="ARBA00023136"/>
    </source>
</evidence>
<reference evidence="15" key="1">
    <citation type="journal article" date="2015" name="Nat. Plants">
        <title>Genome expansion of Arabis alpina linked with retrotransposition and reduced symmetric DNA methylation.</title>
        <authorList>
            <person name="Willing E.M."/>
            <person name="Rawat V."/>
            <person name="Mandakova T."/>
            <person name="Maumus F."/>
            <person name="James G.V."/>
            <person name="Nordstroem K.J."/>
            <person name="Becker C."/>
            <person name="Warthmann N."/>
            <person name="Chica C."/>
            <person name="Szarzynska B."/>
            <person name="Zytnicki M."/>
            <person name="Albani M.C."/>
            <person name="Kiefer C."/>
            <person name="Bergonzi S."/>
            <person name="Castaings L."/>
            <person name="Mateos J.L."/>
            <person name="Berns M.C."/>
            <person name="Bujdoso N."/>
            <person name="Piofczyk T."/>
            <person name="de Lorenzo L."/>
            <person name="Barrero-Sicilia C."/>
            <person name="Mateos I."/>
            <person name="Piednoel M."/>
            <person name="Hagmann J."/>
            <person name="Chen-Min-Tao R."/>
            <person name="Iglesias-Fernandez R."/>
            <person name="Schuster S.C."/>
            <person name="Alonso-Blanco C."/>
            <person name="Roudier F."/>
            <person name="Carbonero P."/>
            <person name="Paz-Ares J."/>
            <person name="Davis S.J."/>
            <person name="Pecinka A."/>
            <person name="Quesneville H."/>
            <person name="Colot V."/>
            <person name="Lysak M.A."/>
            <person name="Weigel D."/>
            <person name="Coupland G."/>
            <person name="Schneeberger K."/>
        </authorList>
    </citation>
    <scope>NUCLEOTIDE SEQUENCE [LARGE SCALE GENOMIC DNA]</scope>
    <source>
        <strain evidence="15">cv. Pajares</strain>
    </source>
</reference>
<proteinExistence type="inferred from homology"/>
<evidence type="ECO:0000256" key="3">
    <source>
        <dbReference type="ARBA" id="ARBA00010617"/>
    </source>
</evidence>
<dbReference type="Gramene" id="KFK32669">
    <property type="protein sequence ID" value="KFK32669"/>
    <property type="gene ID" value="AALP_AA6G273400"/>
</dbReference>
<keyword evidence="10 13" id="KW-0472">Membrane</keyword>
<dbReference type="PANTHER" id="PTHR24298:SF477">
    <property type="entry name" value="CYTOCHROME P450"/>
    <property type="match status" value="1"/>
</dbReference>
<evidence type="ECO:0000313" key="15">
    <source>
        <dbReference type="Proteomes" id="UP000029120"/>
    </source>
</evidence>
<dbReference type="Proteomes" id="UP000029120">
    <property type="component" value="Chromosome 6"/>
</dbReference>